<dbReference type="InterPro" id="IPR053259">
    <property type="entry name" value="Golvesin-related_Golgi"/>
</dbReference>
<protein>
    <submittedName>
        <fullName evidence="2">Uncharacterized protein</fullName>
    </submittedName>
</protein>
<name>A0ABD3N6S5_9STRA</name>
<sequence length="300" mass="34897">MYAQCYHLVEACETGVMIDDASQQRRLQHQHQGIVDDSFNNKQRRLIPMSWTPDAATLLRLPQHHEEGNEYNEGSNEQPQQQQTQKLRIVISEDGRKYVNVDVTTPEGIQRASRLGFASSQLADVIFTPLILESADIFYYLQSATWEPTYNPEYAQWTLHEYANSPYCESNWMVRSLVQKMTGPLVPEDVFIAQEILRRKCLVGLMVEMEESLRRFHSYFHYRYLGIEEDENAALNCAIEHFAKKGLSGQNSHGHPTLHETSETYEILATKNQLDIRLYEFAKELFVEQGKWMKEKNMLV</sequence>
<accession>A0ABD3N6S5</accession>
<keyword evidence="3" id="KW-1185">Reference proteome</keyword>
<dbReference type="Proteomes" id="UP001530293">
    <property type="component" value="Unassembled WGS sequence"/>
</dbReference>
<dbReference type="PANTHER" id="PTHR32301:SF6">
    <property type="entry name" value="GOLVESIN-RELATED"/>
    <property type="match status" value="1"/>
</dbReference>
<reference evidence="2 3" key="1">
    <citation type="submission" date="2024-10" db="EMBL/GenBank/DDBJ databases">
        <title>Updated reference genomes for cyclostephanoid diatoms.</title>
        <authorList>
            <person name="Roberts W.R."/>
            <person name="Alverson A.J."/>
        </authorList>
    </citation>
    <scope>NUCLEOTIDE SEQUENCE [LARGE SCALE GENOMIC DNA]</scope>
    <source>
        <strain evidence="2 3">AJA232-27</strain>
    </source>
</reference>
<dbReference type="EMBL" id="JALLBG020000023">
    <property type="protein sequence ID" value="KAL3771557.1"/>
    <property type="molecule type" value="Genomic_DNA"/>
</dbReference>
<evidence type="ECO:0000313" key="3">
    <source>
        <dbReference type="Proteomes" id="UP001530293"/>
    </source>
</evidence>
<comment type="caution">
    <text evidence="2">The sequence shown here is derived from an EMBL/GenBank/DDBJ whole genome shotgun (WGS) entry which is preliminary data.</text>
</comment>
<dbReference type="InterPro" id="IPR027417">
    <property type="entry name" value="P-loop_NTPase"/>
</dbReference>
<proteinExistence type="predicted"/>
<evidence type="ECO:0000313" key="2">
    <source>
        <dbReference type="EMBL" id="KAL3771557.1"/>
    </source>
</evidence>
<dbReference type="PANTHER" id="PTHR32301">
    <property type="entry name" value="COUNTIN RECEPTOR CNR3-RELATED"/>
    <property type="match status" value="1"/>
</dbReference>
<evidence type="ECO:0000256" key="1">
    <source>
        <dbReference type="SAM" id="MobiDB-lite"/>
    </source>
</evidence>
<organism evidence="2 3">
    <name type="scientific">Discostella pseudostelligera</name>
    <dbReference type="NCBI Taxonomy" id="259834"/>
    <lineage>
        <taxon>Eukaryota</taxon>
        <taxon>Sar</taxon>
        <taxon>Stramenopiles</taxon>
        <taxon>Ochrophyta</taxon>
        <taxon>Bacillariophyta</taxon>
        <taxon>Coscinodiscophyceae</taxon>
        <taxon>Thalassiosirophycidae</taxon>
        <taxon>Stephanodiscales</taxon>
        <taxon>Stephanodiscaceae</taxon>
        <taxon>Discostella</taxon>
    </lineage>
</organism>
<gene>
    <name evidence="2" type="ORF">ACHAWU_003732</name>
</gene>
<dbReference type="Gene3D" id="3.40.50.300">
    <property type="entry name" value="P-loop containing nucleotide triphosphate hydrolases"/>
    <property type="match status" value="1"/>
</dbReference>
<dbReference type="AlphaFoldDB" id="A0ABD3N6S5"/>
<feature type="region of interest" description="Disordered" evidence="1">
    <location>
        <begin position="67"/>
        <end position="86"/>
    </location>
</feature>